<dbReference type="EMBL" id="GBHO01015017">
    <property type="protein sequence ID" value="JAG28587.1"/>
    <property type="molecule type" value="Transcribed_RNA"/>
</dbReference>
<evidence type="ECO:0000313" key="8">
    <source>
        <dbReference type="EMBL" id="JAG28593.1"/>
    </source>
</evidence>
<evidence type="ECO:0000313" key="12">
    <source>
        <dbReference type="EMBL" id="JAG28998.1"/>
    </source>
</evidence>
<evidence type="ECO:0000313" key="4">
    <source>
        <dbReference type="EMBL" id="JAG28589.1"/>
    </source>
</evidence>
<dbReference type="EMBL" id="GBHO01015015">
    <property type="protein sequence ID" value="JAG28589.1"/>
    <property type="molecule type" value="Transcribed_RNA"/>
</dbReference>
<dbReference type="AlphaFoldDB" id="A0A0A9Y7D9"/>
<proteinExistence type="predicted"/>
<evidence type="ECO:0000313" key="10">
    <source>
        <dbReference type="EMBL" id="JAG28996.1"/>
    </source>
</evidence>
<dbReference type="EMBL" id="GBHO01014605">
    <property type="protein sequence ID" value="JAG28999.1"/>
    <property type="molecule type" value="Transcribed_RNA"/>
</dbReference>
<name>A0A0A9Y7D9_LYGHE</name>
<dbReference type="EMBL" id="GBHO01014608">
    <property type="protein sequence ID" value="JAG28996.1"/>
    <property type="molecule type" value="Transcribed_RNA"/>
</dbReference>
<evidence type="ECO:0000313" key="11">
    <source>
        <dbReference type="EMBL" id="JAG28997.1"/>
    </source>
</evidence>
<dbReference type="EMBL" id="GBHO01015019">
    <property type="protein sequence ID" value="JAG28585.1"/>
    <property type="molecule type" value="Transcribed_RNA"/>
</dbReference>
<dbReference type="GO" id="GO:0003746">
    <property type="term" value="F:translation elongation factor activity"/>
    <property type="evidence" value="ECO:0007669"/>
    <property type="project" value="UniProtKB-KW"/>
</dbReference>
<reference evidence="11" key="1">
    <citation type="journal article" date="2014" name="PLoS ONE">
        <title>Transcriptome-Based Identification of ABC Transporters in the Western Tarnished Plant Bug Lygus hesperus.</title>
        <authorList>
            <person name="Hull J.J."/>
            <person name="Chaney K."/>
            <person name="Geib S.M."/>
            <person name="Fabrick J.A."/>
            <person name="Brent C.S."/>
            <person name="Walsh D."/>
            <person name="Lavine L.C."/>
        </authorList>
    </citation>
    <scope>NUCLEOTIDE SEQUENCE</scope>
</reference>
<evidence type="ECO:0000313" key="5">
    <source>
        <dbReference type="EMBL" id="JAG28590.1"/>
    </source>
</evidence>
<dbReference type="EMBL" id="GBHO01014604">
    <property type="protein sequence ID" value="JAG29000.1"/>
    <property type="molecule type" value="Transcribed_RNA"/>
</dbReference>
<evidence type="ECO:0000313" key="18">
    <source>
        <dbReference type="EMBL" id="JAQ08536.1"/>
    </source>
</evidence>
<sequence length="124" mass="13449">MRQEMQAIPIGFAPISQNDKDLEMVSTPMTRMHGTHMDDTVAADDVGTTAVYSTSVQDYINRTMHAAAISNTTIGGGADLRGKRPYEDIRQNVDVATTSGDARTAPSIQLRMLPKLPLQIPPPP</sequence>
<dbReference type="EMBL" id="GBHO01014611">
    <property type="protein sequence ID" value="JAG28993.1"/>
    <property type="molecule type" value="Transcribed_RNA"/>
</dbReference>
<evidence type="ECO:0000313" key="17">
    <source>
        <dbReference type="EMBL" id="JAQ03875.1"/>
    </source>
</evidence>
<dbReference type="EMBL" id="GBHO01015013">
    <property type="protein sequence ID" value="JAG28591.1"/>
    <property type="molecule type" value="Transcribed_RNA"/>
</dbReference>
<dbReference type="EMBL" id="GBHO01014606">
    <property type="protein sequence ID" value="JAG28998.1"/>
    <property type="molecule type" value="Transcribed_RNA"/>
</dbReference>
<reference evidence="11" key="2">
    <citation type="submission" date="2014-07" db="EMBL/GenBank/DDBJ databases">
        <authorList>
            <person name="Hull J."/>
        </authorList>
    </citation>
    <scope>NUCLEOTIDE SEQUENCE</scope>
</reference>
<dbReference type="EMBL" id="GBHO01014602">
    <property type="protein sequence ID" value="JAG29002.1"/>
    <property type="molecule type" value="Transcribed_RNA"/>
</dbReference>
<dbReference type="EMBL" id="GBHO01015016">
    <property type="protein sequence ID" value="JAG28588.1"/>
    <property type="molecule type" value="Transcribed_RNA"/>
</dbReference>
<reference evidence="17" key="3">
    <citation type="journal article" date="2016" name="Gigascience">
        <title>De novo construction of an expanded transcriptome assembly for the western tarnished plant bug, Lygus hesperus.</title>
        <authorList>
            <person name="Tassone E.E."/>
            <person name="Geib S.M."/>
            <person name="Hall B."/>
            <person name="Fabrick J.A."/>
            <person name="Brent C.S."/>
            <person name="Hull J.J."/>
        </authorList>
    </citation>
    <scope>NUCLEOTIDE SEQUENCE</scope>
</reference>
<evidence type="ECO:0000313" key="15">
    <source>
        <dbReference type="EMBL" id="JAG29002.1"/>
    </source>
</evidence>
<evidence type="ECO:0000313" key="14">
    <source>
        <dbReference type="EMBL" id="JAG29000.1"/>
    </source>
</evidence>
<evidence type="ECO:0000313" key="9">
    <source>
        <dbReference type="EMBL" id="JAG28993.1"/>
    </source>
</evidence>
<dbReference type="EMBL" id="GBHO01014601">
    <property type="protein sequence ID" value="JAG29003.1"/>
    <property type="molecule type" value="Transcribed_RNA"/>
</dbReference>
<evidence type="ECO:0000313" key="1">
    <source>
        <dbReference type="EMBL" id="JAG28585.1"/>
    </source>
</evidence>
<keyword evidence="11" id="KW-0251">Elongation factor</keyword>
<protein>
    <submittedName>
        <fullName evidence="11">Transcription elongation factor SPT6</fullName>
    </submittedName>
</protein>
<accession>A0A0A9Y7D9</accession>
<dbReference type="EMBL" id="GBHO01014607">
    <property type="protein sequence ID" value="JAG28997.1"/>
    <property type="molecule type" value="Transcribed_RNA"/>
</dbReference>
<organism evidence="11">
    <name type="scientific">Lygus hesperus</name>
    <name type="common">Western plant bug</name>
    <dbReference type="NCBI Taxonomy" id="30085"/>
    <lineage>
        <taxon>Eukaryota</taxon>
        <taxon>Metazoa</taxon>
        <taxon>Ecdysozoa</taxon>
        <taxon>Arthropoda</taxon>
        <taxon>Hexapoda</taxon>
        <taxon>Insecta</taxon>
        <taxon>Pterygota</taxon>
        <taxon>Neoptera</taxon>
        <taxon>Paraneoptera</taxon>
        <taxon>Hemiptera</taxon>
        <taxon>Heteroptera</taxon>
        <taxon>Panheteroptera</taxon>
        <taxon>Cimicomorpha</taxon>
        <taxon>Miridae</taxon>
        <taxon>Mirini</taxon>
        <taxon>Lygus</taxon>
    </lineage>
</organism>
<evidence type="ECO:0000313" key="3">
    <source>
        <dbReference type="EMBL" id="JAG28588.1"/>
    </source>
</evidence>
<evidence type="ECO:0000313" key="7">
    <source>
        <dbReference type="EMBL" id="JAG28592.1"/>
    </source>
</evidence>
<evidence type="ECO:0000313" key="6">
    <source>
        <dbReference type="EMBL" id="JAG28591.1"/>
    </source>
</evidence>
<evidence type="ECO:0000313" key="13">
    <source>
        <dbReference type="EMBL" id="JAG28999.1"/>
    </source>
</evidence>
<dbReference type="EMBL" id="GBHO01015012">
    <property type="protein sequence ID" value="JAG28592.1"/>
    <property type="molecule type" value="Transcribed_RNA"/>
</dbReference>
<dbReference type="EMBL" id="GBHO01015011">
    <property type="protein sequence ID" value="JAG28593.1"/>
    <property type="molecule type" value="Transcribed_RNA"/>
</dbReference>
<evidence type="ECO:0000313" key="2">
    <source>
        <dbReference type="EMBL" id="JAG28587.1"/>
    </source>
</evidence>
<dbReference type="EMBL" id="GDHC01014754">
    <property type="protein sequence ID" value="JAQ03875.1"/>
    <property type="molecule type" value="Transcribed_RNA"/>
</dbReference>
<dbReference type="EMBL" id="GBHO01015014">
    <property type="protein sequence ID" value="JAG28590.1"/>
    <property type="molecule type" value="Transcribed_RNA"/>
</dbReference>
<keyword evidence="11" id="KW-0648">Protein biosynthesis</keyword>
<evidence type="ECO:0000313" key="16">
    <source>
        <dbReference type="EMBL" id="JAG29003.1"/>
    </source>
</evidence>
<gene>
    <name evidence="11" type="primary">SPT6_18</name>
    <name evidence="2" type="synonym">SPT6_0</name>
    <name evidence="3" type="synonym">SPT6_1</name>
    <name evidence="7" type="synonym">SPT6_11</name>
    <name evidence="8" type="synonym">SPT6_12</name>
    <name evidence="15" type="synonym">SPT6_14</name>
    <name evidence="13" type="synonym">SPT6_16</name>
    <name evidence="14" type="synonym">SPT6_17</name>
    <name evidence="12" type="synonym">SPT6_19</name>
    <name evidence="16" type="synonym">SPT6_3</name>
    <name evidence="9" type="synonym">SPT6_4</name>
    <name evidence="1" type="synonym">SPT6_5</name>
    <name evidence="10" type="synonym">SPT6_6</name>
    <name evidence="6" type="synonym">SPT6_7</name>
    <name evidence="4" type="synonym">SPT6_8</name>
    <name evidence="5" type="synonym">SPT6_9</name>
    <name evidence="2" type="ORF">CM83_25777</name>
    <name evidence="3" type="ORF">CM83_25779</name>
    <name evidence="4" type="ORF">CM83_25780</name>
    <name evidence="5" type="ORF">CM83_25781</name>
    <name evidence="6" type="ORF">CM83_25782</name>
    <name evidence="7" type="ORF">CM83_25784</name>
    <name evidence="8" type="ORF">CM83_25785</name>
    <name evidence="1" type="ORF">CM83_25788</name>
    <name evidence="10" type="ORF">CM83_25789</name>
    <name evidence="11" type="ORF">CM83_25791</name>
    <name evidence="12" type="ORF">CM83_25793</name>
    <name evidence="13" type="ORF">CM83_25795</name>
    <name evidence="14" type="ORF">CM83_25796</name>
    <name evidence="15" type="ORF">CM83_25799</name>
    <name evidence="16" type="ORF">CM83_25800</name>
    <name evidence="9" type="ORF">CM83_25803</name>
    <name evidence="18" type="ORF">g.28664</name>
    <name evidence="17" type="ORF">g.28671</name>
</gene>
<dbReference type="EMBL" id="GDHC01010093">
    <property type="protein sequence ID" value="JAQ08536.1"/>
    <property type="molecule type" value="Transcribed_RNA"/>
</dbReference>